<dbReference type="InterPro" id="IPR019734">
    <property type="entry name" value="TPR_rpt"/>
</dbReference>
<dbReference type="Pfam" id="PF00144">
    <property type="entry name" value="Beta-lactamase"/>
    <property type="match status" value="1"/>
</dbReference>
<protein>
    <submittedName>
        <fullName evidence="3">Serine hydrolase</fullName>
    </submittedName>
</protein>
<dbReference type="Pfam" id="PF13181">
    <property type="entry name" value="TPR_8"/>
    <property type="match status" value="1"/>
</dbReference>
<evidence type="ECO:0000256" key="1">
    <source>
        <dbReference type="PROSITE-ProRule" id="PRU00339"/>
    </source>
</evidence>
<reference evidence="3 4" key="1">
    <citation type="submission" date="2016-07" db="EMBL/GenBank/DDBJ databases">
        <title>Revisiting the taxonomy of the Elizabethkingia Genus using Whole-Genome Sequencing, Optical Mapping, and MALDI-TOF, along with proposal of three novel Elizabethkingia species: Elizabethkingia bruuniana sp. nov., Elizabethkingia ursingii sp. nov., and Elizabethkingia occulta sp. nov.</title>
        <authorList>
            <person name="Nicholson A.C."/>
        </authorList>
    </citation>
    <scope>NUCLEOTIDE SEQUENCE [LARGE SCALE GENOMIC DNA]</scope>
    <source>
        <strain evidence="3 4">F3201</strain>
    </source>
</reference>
<dbReference type="Gene3D" id="3.40.710.10">
    <property type="entry name" value="DD-peptidase/beta-lactamase superfamily"/>
    <property type="match status" value="1"/>
</dbReference>
<feature type="domain" description="Beta-lactamase-related" evidence="2">
    <location>
        <begin position="35"/>
        <end position="321"/>
    </location>
</feature>
<dbReference type="InterPro" id="IPR001466">
    <property type="entry name" value="Beta-lactam-related"/>
</dbReference>
<dbReference type="PROSITE" id="PS50293">
    <property type="entry name" value="TPR_REGION"/>
    <property type="match status" value="1"/>
</dbReference>
<feature type="repeat" description="TPR" evidence="1">
    <location>
        <begin position="412"/>
        <end position="445"/>
    </location>
</feature>
<sequence>MKTALLICLTFSGIIFSQTQKAQKIQAVFEKAAANGLFNGNVLVVDHHQVVYKKAIGYTDVHKNTPLTTDYRFHIGSIAKEFNAVGIMLLQDRGKLKLTDNVSQYLPELPAWSKSITIRDLLGYTSGIPDVQWKSVKSDQENMANLIKTEKLDFEPGTQYAYNNNNVFLQRRIIERITGLSFNDFVYKELLIPNKITHAVIDPTEKEPLVARAFDDKGQQDPMDLPISGWTAVNLDDFYQWSQSIVNFKIISPESTRFLLIPYSPSKQSGLGSKGQMAGNKIIHYEHDGTARNYQALLVCSPEEGRVIILMTNNKQNNLFDFNTAIQNILDGKPYKQIKKQVMPLLQNDIDQLHGKEIITRYLQLKKQYQDSYAFDSEDSLNTLGYYLLNKKRTDDAIEVLQYNTRLFPKSGNVFDSLGEAYLTKGDQHNALKNYKRAVALDPANENAKNIINKIERKED</sequence>
<dbReference type="PANTHER" id="PTHR46825">
    <property type="entry name" value="D-ALANYL-D-ALANINE-CARBOXYPEPTIDASE/ENDOPEPTIDASE AMPH"/>
    <property type="match status" value="1"/>
</dbReference>
<dbReference type="GO" id="GO:0016787">
    <property type="term" value="F:hydrolase activity"/>
    <property type="evidence" value="ECO:0007669"/>
    <property type="project" value="UniProtKB-KW"/>
</dbReference>
<dbReference type="AlphaFoldDB" id="A0AAU8UZ58"/>
<dbReference type="RefSeq" id="WP_078396568.1">
    <property type="nucleotide sequence ID" value="NZ_CBYF010000035.1"/>
</dbReference>
<keyword evidence="1" id="KW-0802">TPR repeat</keyword>
<dbReference type="Proteomes" id="UP000190848">
    <property type="component" value="Chromosome"/>
</dbReference>
<dbReference type="PROSITE" id="PS50005">
    <property type="entry name" value="TPR"/>
    <property type="match status" value="1"/>
</dbReference>
<dbReference type="Gene3D" id="1.25.40.10">
    <property type="entry name" value="Tetratricopeptide repeat domain"/>
    <property type="match status" value="1"/>
</dbReference>
<dbReference type="InterPro" id="IPR011990">
    <property type="entry name" value="TPR-like_helical_dom_sf"/>
</dbReference>
<evidence type="ECO:0000313" key="4">
    <source>
        <dbReference type="Proteomes" id="UP000190848"/>
    </source>
</evidence>
<keyword evidence="3" id="KW-0378">Hydrolase</keyword>
<proteinExistence type="predicted"/>
<dbReference type="SUPFAM" id="SSF56601">
    <property type="entry name" value="beta-lactamase/transpeptidase-like"/>
    <property type="match status" value="1"/>
</dbReference>
<dbReference type="EMBL" id="CP016374">
    <property type="protein sequence ID" value="AQX02819.1"/>
    <property type="molecule type" value="Genomic_DNA"/>
</dbReference>
<dbReference type="InterPro" id="IPR012338">
    <property type="entry name" value="Beta-lactam/transpept-like"/>
</dbReference>
<accession>A0AAU8UZ58</accession>
<name>A0AAU8UZ58_9FLAO</name>
<dbReference type="SUPFAM" id="SSF48452">
    <property type="entry name" value="TPR-like"/>
    <property type="match status" value="1"/>
</dbReference>
<dbReference type="SMART" id="SM00028">
    <property type="entry name" value="TPR"/>
    <property type="match status" value="2"/>
</dbReference>
<organism evidence="3 4">
    <name type="scientific">Elizabethkingia anophelis</name>
    <dbReference type="NCBI Taxonomy" id="1117645"/>
    <lineage>
        <taxon>Bacteria</taxon>
        <taxon>Pseudomonadati</taxon>
        <taxon>Bacteroidota</taxon>
        <taxon>Flavobacteriia</taxon>
        <taxon>Flavobacteriales</taxon>
        <taxon>Weeksellaceae</taxon>
        <taxon>Elizabethkingia</taxon>
    </lineage>
</organism>
<gene>
    <name evidence="3" type="ORF">BBD32_15800</name>
</gene>
<dbReference type="InterPro" id="IPR050491">
    <property type="entry name" value="AmpC-like"/>
</dbReference>
<evidence type="ECO:0000313" key="3">
    <source>
        <dbReference type="EMBL" id="AQX02819.1"/>
    </source>
</evidence>
<evidence type="ECO:0000259" key="2">
    <source>
        <dbReference type="Pfam" id="PF00144"/>
    </source>
</evidence>
<dbReference type="PANTHER" id="PTHR46825:SF9">
    <property type="entry name" value="BETA-LACTAMASE-RELATED DOMAIN-CONTAINING PROTEIN"/>
    <property type="match status" value="1"/>
</dbReference>